<reference evidence="2 3" key="2">
    <citation type="submission" date="2019-08" db="EMBL/GenBank/DDBJ databases">
        <authorList>
            <person name="Brilhante M."/>
            <person name="Perreten V."/>
        </authorList>
    </citation>
    <scope>NUCLEOTIDE SEQUENCE [LARGE SCALE GENOMIC DNA]</scope>
    <source>
        <strain evidence="2 3">MCP106</strain>
    </source>
</reference>
<gene>
    <name evidence="2" type="ORF">FXO26_26035</name>
</gene>
<reference evidence="2 3" key="1">
    <citation type="submission" date="2019-08" db="EMBL/GenBank/DDBJ databases">
        <title>Subclass B2 metallo-beta lactamase from Pseudomonas synxantha.</title>
        <authorList>
            <person name="Poirel L."/>
            <person name="Palmieri M."/>
            <person name="Masseron A."/>
            <person name="Perreten V."/>
            <person name="Nordman P."/>
        </authorList>
    </citation>
    <scope>NUCLEOTIDE SEQUENCE [LARGE SCALE GENOMIC DNA]</scope>
    <source>
        <strain evidence="2 3">MCP106</strain>
    </source>
</reference>
<dbReference type="RefSeq" id="WP_148854305.1">
    <property type="nucleotide sequence ID" value="NZ_VSRO01000017.1"/>
</dbReference>
<keyword evidence="1" id="KW-0732">Signal</keyword>
<feature type="chain" id="PRO_5022781099" description="Beta-fimbriae major subunit" evidence="1">
    <location>
        <begin position="23"/>
        <end position="235"/>
    </location>
</feature>
<dbReference type="AlphaFoldDB" id="A0A5D3G573"/>
<evidence type="ECO:0000313" key="2">
    <source>
        <dbReference type="EMBL" id="TYK54755.1"/>
    </source>
</evidence>
<organism evidence="2 3">
    <name type="scientific">Pseudomonas synxantha</name>
    <dbReference type="NCBI Taxonomy" id="47883"/>
    <lineage>
        <taxon>Bacteria</taxon>
        <taxon>Pseudomonadati</taxon>
        <taxon>Pseudomonadota</taxon>
        <taxon>Gammaproteobacteria</taxon>
        <taxon>Pseudomonadales</taxon>
        <taxon>Pseudomonadaceae</taxon>
        <taxon>Pseudomonas</taxon>
    </lineage>
</organism>
<protein>
    <recommendedName>
        <fullName evidence="4">Beta-fimbriae major subunit</fullName>
    </recommendedName>
</protein>
<sequence>MKPILLISALTVAMGSSFAASAADVNGDKGQSSKILNVTGAIGAPTCRFDMNGGQAVVFDKIAPSQLSMHQVTAGDISSSAGEFSVECDAKTLVRMQLKDTYAGELRKDSKYKVLFSGVHGIEAQFGLVDKNRPDTLIGSYIIMPTKITATDDDNKPVSHGLHLQGGNAIPVFYSANPSNDQLYTLVIGNSNGHPSKTINIEFNIKPNFLPKTNWFTEGNDVEIVGETTFSMVYL</sequence>
<feature type="signal peptide" evidence="1">
    <location>
        <begin position="1"/>
        <end position="22"/>
    </location>
</feature>
<name>A0A5D3G573_9PSED</name>
<dbReference type="Proteomes" id="UP000324029">
    <property type="component" value="Unassembled WGS sequence"/>
</dbReference>
<dbReference type="EMBL" id="VSRO01000017">
    <property type="protein sequence ID" value="TYK54755.1"/>
    <property type="molecule type" value="Genomic_DNA"/>
</dbReference>
<evidence type="ECO:0000256" key="1">
    <source>
        <dbReference type="SAM" id="SignalP"/>
    </source>
</evidence>
<proteinExistence type="predicted"/>
<evidence type="ECO:0000313" key="3">
    <source>
        <dbReference type="Proteomes" id="UP000324029"/>
    </source>
</evidence>
<evidence type="ECO:0008006" key="4">
    <source>
        <dbReference type="Google" id="ProtNLM"/>
    </source>
</evidence>
<comment type="caution">
    <text evidence="2">The sequence shown here is derived from an EMBL/GenBank/DDBJ whole genome shotgun (WGS) entry which is preliminary data.</text>
</comment>
<accession>A0A5D3G573</accession>